<name>A0ABU6NG75_9BACI</name>
<comment type="similarity">
    <text evidence="2 6">Belongs to the GerABKA family.</text>
</comment>
<dbReference type="PANTHER" id="PTHR22550">
    <property type="entry name" value="SPORE GERMINATION PROTEIN"/>
    <property type="match status" value="1"/>
</dbReference>
<dbReference type="InterPro" id="IPR004995">
    <property type="entry name" value="Spore_Ger"/>
</dbReference>
<proteinExistence type="inferred from homology"/>
<evidence type="ECO:0000256" key="3">
    <source>
        <dbReference type="ARBA" id="ARBA00022692"/>
    </source>
</evidence>
<evidence type="ECO:0000256" key="7">
    <source>
        <dbReference type="SAM" id="Phobius"/>
    </source>
</evidence>
<evidence type="ECO:0000256" key="2">
    <source>
        <dbReference type="ARBA" id="ARBA00005278"/>
    </source>
</evidence>
<organism evidence="8 9">
    <name type="scientific">Bacillus xiapuensis</name>
    <dbReference type="NCBI Taxonomy" id="2014075"/>
    <lineage>
        <taxon>Bacteria</taxon>
        <taxon>Bacillati</taxon>
        <taxon>Bacillota</taxon>
        <taxon>Bacilli</taxon>
        <taxon>Bacillales</taxon>
        <taxon>Bacillaceae</taxon>
        <taxon>Bacillus</taxon>
    </lineage>
</organism>
<gene>
    <name evidence="8" type="ORF">P4447_17565</name>
</gene>
<evidence type="ECO:0000313" key="9">
    <source>
        <dbReference type="Proteomes" id="UP001330749"/>
    </source>
</evidence>
<comment type="caution">
    <text evidence="8">The sequence shown here is derived from an EMBL/GenBank/DDBJ whole genome shotgun (WGS) entry which is preliminary data.</text>
</comment>
<comment type="subcellular location">
    <subcellularLocation>
        <location evidence="6">Cell membrane</location>
    </subcellularLocation>
    <subcellularLocation>
        <location evidence="1">Membrane</location>
        <topology evidence="1">Multi-pass membrane protein</topology>
    </subcellularLocation>
</comment>
<evidence type="ECO:0000256" key="6">
    <source>
        <dbReference type="PIRNR" id="PIRNR005690"/>
    </source>
</evidence>
<dbReference type="PANTHER" id="PTHR22550:SF5">
    <property type="entry name" value="LEUCINE ZIPPER PROTEIN 4"/>
    <property type="match status" value="1"/>
</dbReference>
<dbReference type="EMBL" id="JARMQG010000289">
    <property type="protein sequence ID" value="MED3564228.1"/>
    <property type="molecule type" value="Genomic_DNA"/>
</dbReference>
<dbReference type="InterPro" id="IPR050768">
    <property type="entry name" value="UPF0353/GerABKA_families"/>
</dbReference>
<dbReference type="Proteomes" id="UP001330749">
    <property type="component" value="Unassembled WGS sequence"/>
</dbReference>
<keyword evidence="3 7" id="KW-0812">Transmembrane</keyword>
<dbReference type="PIRSF" id="PIRSF005690">
    <property type="entry name" value="GerBA"/>
    <property type="match status" value="1"/>
</dbReference>
<feature type="transmembrane region" description="Helical" evidence="7">
    <location>
        <begin position="414"/>
        <end position="435"/>
    </location>
</feature>
<dbReference type="Pfam" id="PF03323">
    <property type="entry name" value="GerA"/>
    <property type="match status" value="1"/>
</dbReference>
<reference evidence="8 9" key="1">
    <citation type="submission" date="2023-03" db="EMBL/GenBank/DDBJ databases">
        <title>Bacillus Genome Sequencing.</title>
        <authorList>
            <person name="Dunlap C."/>
        </authorList>
    </citation>
    <scope>NUCLEOTIDE SEQUENCE [LARGE SCALE GENOMIC DNA]</scope>
    <source>
        <strain evidence="8 9">B-14544</strain>
    </source>
</reference>
<sequence>MFSQLANNLNNIKEMLESPSDLIIREFTIGCTNHRCAIVYIDGLIDNMVINDQVIKHVQIGFVEMDGRLPEKANYLINQIYNKLISTGEVNRAVSIDKILYSILSGDTALFVDGTDKVLIIGSKGWENRGIEEPITEALIRGPRDGFIENLRTNTMLIRRIIRDPNLRFKSYKIGRRSKKDLVLVYVDGIVNPQLVEEINRRLASIDMDYALESGQIEQWIEDNFLSPFPQIDHTERPDKVAGAVLQGKLAILLDGTPFVLIAPMTFGNTLQSQEDYYERWIAGSLIRLLRYLGAFIAVFLPAIYIALVSFQPGMIPSKLAFSIAASREHVPFPAFVEAILMETTMELLREAGIRLPKPIGQTIGIVGGLVIGQAAVAAGIVSPIMVIVVAITAVSSFTMPSFGTALTFRIIRFSFMLAAALFGLYGIILTYIVFNIHLINLRSLGVPYTTPFAPSFVRDWKDLVLRFPITMLTKRPKYLQTQNEKRMDIKKGRDSL</sequence>
<evidence type="ECO:0000313" key="8">
    <source>
        <dbReference type="EMBL" id="MED3564228.1"/>
    </source>
</evidence>
<protein>
    <submittedName>
        <fullName evidence="8">Spore germination protein</fullName>
    </submittedName>
</protein>
<keyword evidence="4 7" id="KW-1133">Transmembrane helix</keyword>
<evidence type="ECO:0000256" key="5">
    <source>
        <dbReference type="ARBA" id="ARBA00023136"/>
    </source>
</evidence>
<feature type="transmembrane region" description="Helical" evidence="7">
    <location>
        <begin position="370"/>
        <end position="394"/>
    </location>
</feature>
<keyword evidence="5 6" id="KW-0472">Membrane</keyword>
<evidence type="ECO:0000256" key="1">
    <source>
        <dbReference type="ARBA" id="ARBA00004141"/>
    </source>
</evidence>
<feature type="transmembrane region" description="Helical" evidence="7">
    <location>
        <begin position="289"/>
        <end position="311"/>
    </location>
</feature>
<accession>A0ABU6NG75</accession>
<evidence type="ECO:0000256" key="4">
    <source>
        <dbReference type="ARBA" id="ARBA00022989"/>
    </source>
</evidence>
<keyword evidence="9" id="KW-1185">Reference proteome</keyword>